<feature type="compositionally biased region" description="Polar residues" evidence="1">
    <location>
        <begin position="64"/>
        <end position="83"/>
    </location>
</feature>
<feature type="transmembrane region" description="Helical" evidence="2">
    <location>
        <begin position="98"/>
        <end position="120"/>
    </location>
</feature>
<evidence type="ECO:0000256" key="1">
    <source>
        <dbReference type="SAM" id="MobiDB-lite"/>
    </source>
</evidence>
<keyword evidence="2" id="KW-0472">Membrane</keyword>
<organism evidence="3 4">
    <name type="scientific">Orbilia blumenaviensis</name>
    <dbReference type="NCBI Taxonomy" id="1796055"/>
    <lineage>
        <taxon>Eukaryota</taxon>
        <taxon>Fungi</taxon>
        <taxon>Dikarya</taxon>
        <taxon>Ascomycota</taxon>
        <taxon>Pezizomycotina</taxon>
        <taxon>Orbiliomycetes</taxon>
        <taxon>Orbiliales</taxon>
        <taxon>Orbiliaceae</taxon>
        <taxon>Orbilia</taxon>
    </lineage>
</organism>
<reference evidence="3 4" key="1">
    <citation type="submission" date="2019-10" db="EMBL/GenBank/DDBJ databases">
        <authorList>
            <person name="Palmer J.M."/>
        </authorList>
    </citation>
    <scope>NUCLEOTIDE SEQUENCE [LARGE SCALE GENOMIC DNA]</scope>
    <source>
        <strain evidence="3 4">TWF730</strain>
    </source>
</reference>
<dbReference type="AlphaFoldDB" id="A0AAV9V100"/>
<sequence>MWRFDPFSLLKPQVAEPSLPEAPNPIEAQPTLPEVVPGGGPHHEQPGLEVVDPAYQPLAYGPESQYSGGTVKSSDSGVENNGENARDKRLICGLKRMVFFLGLGIVGVVVVVAGVVGGVLGSRRSQG</sequence>
<evidence type="ECO:0000313" key="4">
    <source>
        <dbReference type="Proteomes" id="UP001373714"/>
    </source>
</evidence>
<name>A0AAV9V100_9PEZI</name>
<gene>
    <name evidence="3" type="ORF">TWF730_009219</name>
</gene>
<evidence type="ECO:0000256" key="2">
    <source>
        <dbReference type="SAM" id="Phobius"/>
    </source>
</evidence>
<accession>A0AAV9V100</accession>
<evidence type="ECO:0000313" key="3">
    <source>
        <dbReference type="EMBL" id="KAK6352392.1"/>
    </source>
</evidence>
<dbReference type="Proteomes" id="UP001373714">
    <property type="component" value="Unassembled WGS sequence"/>
</dbReference>
<keyword evidence="4" id="KW-1185">Reference proteome</keyword>
<dbReference type="EMBL" id="JAVHNS010000006">
    <property type="protein sequence ID" value="KAK6352392.1"/>
    <property type="molecule type" value="Genomic_DNA"/>
</dbReference>
<feature type="region of interest" description="Disordered" evidence="1">
    <location>
        <begin position="13"/>
        <end position="46"/>
    </location>
</feature>
<comment type="caution">
    <text evidence="3">The sequence shown here is derived from an EMBL/GenBank/DDBJ whole genome shotgun (WGS) entry which is preliminary data.</text>
</comment>
<keyword evidence="2" id="KW-1133">Transmembrane helix</keyword>
<proteinExistence type="predicted"/>
<keyword evidence="2" id="KW-0812">Transmembrane</keyword>
<feature type="region of interest" description="Disordered" evidence="1">
    <location>
        <begin position="62"/>
        <end position="83"/>
    </location>
</feature>
<protein>
    <submittedName>
        <fullName evidence="3">Uncharacterized protein</fullName>
    </submittedName>
</protein>